<proteinExistence type="predicted"/>
<accession>A0ABY6HMU2</accession>
<dbReference type="PROSITE" id="PS51379">
    <property type="entry name" value="4FE4S_FER_2"/>
    <property type="match status" value="2"/>
</dbReference>
<protein>
    <submittedName>
        <fullName evidence="2">Formate dehydrogenase subunit beta</fullName>
        <ecNumber evidence="2">1.17.1.9</ecNumber>
    </submittedName>
</protein>
<evidence type="ECO:0000259" key="1">
    <source>
        <dbReference type="PROSITE" id="PS51379"/>
    </source>
</evidence>
<keyword evidence="2" id="KW-0560">Oxidoreductase</keyword>
<dbReference type="PANTHER" id="PTHR31332:SF0">
    <property type="entry name" value="7-HYDROXYMETHYL CHLOROPHYLL A REDUCTASE, CHLOROPLASTIC"/>
    <property type="match status" value="1"/>
</dbReference>
<name>A0ABY6HMU2_9ARCH</name>
<feature type="domain" description="4Fe-4S ferredoxin-type" evidence="1">
    <location>
        <begin position="256"/>
        <end position="278"/>
    </location>
</feature>
<dbReference type="EMBL" id="CP104013">
    <property type="protein sequence ID" value="UYP43894.1"/>
    <property type="molecule type" value="Genomic_DNA"/>
</dbReference>
<evidence type="ECO:0000313" key="3">
    <source>
        <dbReference type="Proteomes" id="UP001208689"/>
    </source>
</evidence>
<dbReference type="GO" id="GO:0008863">
    <property type="term" value="F:formate dehydrogenase (NAD+) activity"/>
    <property type="evidence" value="ECO:0007669"/>
    <property type="project" value="UniProtKB-EC"/>
</dbReference>
<evidence type="ECO:0000313" key="2">
    <source>
        <dbReference type="EMBL" id="UYP43894.1"/>
    </source>
</evidence>
<dbReference type="InterPro" id="IPR007525">
    <property type="entry name" value="FrhB_FdhB_C"/>
</dbReference>
<gene>
    <name evidence="2" type="ORF">NEF87_000179</name>
</gene>
<keyword evidence="3" id="KW-1185">Reference proteome</keyword>
<dbReference type="PROSITE" id="PS00198">
    <property type="entry name" value="4FE4S_FER_1"/>
    <property type="match status" value="2"/>
</dbReference>
<dbReference type="InterPro" id="IPR017896">
    <property type="entry name" value="4Fe4S_Fe-S-bd"/>
</dbReference>
<dbReference type="Gene3D" id="3.30.70.20">
    <property type="match status" value="1"/>
</dbReference>
<feature type="domain" description="4Fe-4S ferredoxin-type" evidence="1">
    <location>
        <begin position="303"/>
        <end position="333"/>
    </location>
</feature>
<dbReference type="Proteomes" id="UP001208689">
    <property type="component" value="Chromosome"/>
</dbReference>
<dbReference type="InterPro" id="IPR045220">
    <property type="entry name" value="FRHB/FDHB/HCAR-like"/>
</dbReference>
<sequence>MRYQITKTDFQELLKHLLKKNVVSEILSGTEKKNRYVVTPEFVSDPAQIDLFPLSQLMTYGYARTDSASNSILHSQKALNTKVAVIGRACDVRAMVELDKKKQVVWENLFIIAFHDLGYLPNKSLKKFFKKTEIKDADIEYERLTPSNFILKMKNGKFQSFPLGKDIDIAGNCSRCIQKDHALADFMIGTYSLPEKSEDYIITPQSDRAKRMVETLGWSKKAVDEKISADYDKVAQEVISKCTTKREKDLSAFLANEERFSLLTKCTACGMCVKSCPVCFCKVCNLTTQVKAKTMDKMTFLTTRFTHVGDTCVECGRCTTNCPMNIPLDLVFQSLRDSFKKDRKYESGSQRKDSVMHLDV</sequence>
<dbReference type="Pfam" id="PF13183">
    <property type="entry name" value="Fer4_8"/>
    <property type="match status" value="1"/>
</dbReference>
<organism evidence="2 3">
    <name type="scientific">Candidatus Lokiarchaeum ossiferum</name>
    <dbReference type="NCBI Taxonomy" id="2951803"/>
    <lineage>
        <taxon>Archaea</taxon>
        <taxon>Promethearchaeati</taxon>
        <taxon>Promethearchaeota</taxon>
        <taxon>Promethearchaeia</taxon>
        <taxon>Promethearchaeales</taxon>
        <taxon>Promethearchaeaceae</taxon>
        <taxon>Candidatus Lokiarchaeum</taxon>
    </lineage>
</organism>
<dbReference type="SUPFAM" id="SSF46548">
    <property type="entry name" value="alpha-helical ferredoxin"/>
    <property type="match status" value="1"/>
</dbReference>
<reference evidence="2" key="1">
    <citation type="submission" date="2022-09" db="EMBL/GenBank/DDBJ databases">
        <title>Actin cytoskeleton and complex cell architecture in an #Asgard archaeon.</title>
        <authorList>
            <person name="Ponce Toledo R.I."/>
            <person name="Schleper C."/>
            <person name="Rodrigues Oliveira T."/>
            <person name="Wollweber F."/>
            <person name="Xu J."/>
            <person name="Rittmann S."/>
            <person name="Klingl A."/>
            <person name="Pilhofer M."/>
        </authorList>
    </citation>
    <scope>NUCLEOTIDE SEQUENCE</scope>
    <source>
        <strain evidence="2">B-35</strain>
    </source>
</reference>
<dbReference type="PANTHER" id="PTHR31332">
    <property type="entry name" value="7-HYDROXYMETHYL CHLOROPHYLL A REDUCTASE, CHLOROPLASTIC"/>
    <property type="match status" value="1"/>
</dbReference>
<dbReference type="InterPro" id="IPR017900">
    <property type="entry name" value="4Fe4S_Fe_S_CS"/>
</dbReference>
<dbReference type="Pfam" id="PF04432">
    <property type="entry name" value="FrhB_FdhB_C"/>
    <property type="match status" value="1"/>
</dbReference>
<dbReference type="EC" id="1.17.1.9" evidence="2"/>